<protein>
    <recommendedName>
        <fullName evidence="3">Endonuclease/exonuclease/phosphatase domain-containing protein</fullName>
    </recommendedName>
</protein>
<feature type="coiled-coil region" evidence="1">
    <location>
        <begin position="696"/>
        <end position="730"/>
    </location>
</feature>
<name>A0ABD3HX72_9MARC</name>
<evidence type="ECO:0000313" key="5">
    <source>
        <dbReference type="Proteomes" id="UP001633002"/>
    </source>
</evidence>
<feature type="domain" description="Endonuclease/exonuclease/phosphatase" evidence="3">
    <location>
        <begin position="381"/>
        <end position="593"/>
    </location>
</feature>
<dbReference type="Pfam" id="PF03372">
    <property type="entry name" value="Exo_endo_phos"/>
    <property type="match status" value="1"/>
</dbReference>
<feature type="compositionally biased region" description="Basic and acidic residues" evidence="2">
    <location>
        <begin position="267"/>
        <end position="277"/>
    </location>
</feature>
<dbReference type="SUPFAM" id="SSF56219">
    <property type="entry name" value="DNase I-like"/>
    <property type="match status" value="1"/>
</dbReference>
<feature type="compositionally biased region" description="Polar residues" evidence="2">
    <location>
        <begin position="1"/>
        <end position="11"/>
    </location>
</feature>
<organism evidence="4 5">
    <name type="scientific">Riccia sorocarpa</name>
    <dbReference type="NCBI Taxonomy" id="122646"/>
    <lineage>
        <taxon>Eukaryota</taxon>
        <taxon>Viridiplantae</taxon>
        <taxon>Streptophyta</taxon>
        <taxon>Embryophyta</taxon>
        <taxon>Marchantiophyta</taxon>
        <taxon>Marchantiopsida</taxon>
        <taxon>Marchantiidae</taxon>
        <taxon>Marchantiales</taxon>
        <taxon>Ricciaceae</taxon>
        <taxon>Riccia</taxon>
    </lineage>
</organism>
<sequence>MGAQSQQTSIEQRMLQGLDSAGASRRLDYSQMLQQGSKNVGQSSSPVRTSNQKSSASSPRQGQSVTGDLSEDENPEDESNSFADFGDISTGDIWEAFQATTDQPSQVHPDSSVVVKLSITDQHLTVMARRLKMADLGGLIFYTVDLNPTHEQMELWLKRRSHHINLCPQEHNEEKDRRPQAPRIATDEDGFQVVNRRRPRRPPQARANPAPNAPRDRRPGRIIPVGAQLDSDDENEDPPNKSPVQQTGSPTSPNNPAAPHDAVATSPKERASSTDLDKVTTAVDITTGSNDQAQQAQLPAATALTQQIGVGEDFDERMLDEYELKKRAASEQPAQEKSTPRGGKARGKKNKVKAHANTTSSETATEADSTEAQHKHPGLTSWNCMGLGDSNRVKTVQSWLRKSQVPIDFCCLQELKANKERVLFNLGLLQKEAVVIHDQSEEEKGGAALLISSKFKVEESGIKGDGQVAWATVTLNNLQFSVASVYASNRRNERILLWRWLENLTQNGVWFLMGDWNQVELPEDSNTPSTVLHGSEERAWKNLVEKADLVDNWLVCAHQIGPWYTRQQIRGDKLELSRLDRLYISNGAEWIHGAAEERHVATMGLSNHLPVEALINMNTPVKKSPRSTYTKLQTEAFKDPEALKELERRWATVDAEDPRIKWCLAWKEAAKMMRDYSQKQKEDRKSYSTLATEVAALREQVQHNTLEELIQELQLKIEKLRDQEKREAVAWKRRSREKWTNLGDAPTRELISYLGSFGGVKITEEQIVGALLEKLHRKINHWSTRVLTWPGRVCLLKHALKAIPNYTLLTLGLSNSGYAQLENICRSFLWGKNDLGSSKTPLIAWKYFALRRDQGGLDIIPFQLQGRALKMRHIARILSGEDVEWAAAVRFFLKENISRGTSCRKRRYWSACEAMLLHPNMKIRYSRTTATLMDCWKTAVKALRFCGPVFFIPPSLDIDQLFCLLHRYTDRGDLCFPAAKRWLRKMGVSCLMQLKAGDGNWTSLRNLAIHKGLQATQETMDLSVQSARFSEKSQHRCLQIRRFPLLALANQAKSKTWLVTLDTYMERNFDLSILGG</sequence>
<feature type="compositionally biased region" description="Acidic residues" evidence="2">
    <location>
        <begin position="69"/>
        <end position="79"/>
    </location>
</feature>
<evidence type="ECO:0000256" key="1">
    <source>
        <dbReference type="SAM" id="Coils"/>
    </source>
</evidence>
<feature type="compositionally biased region" description="Polar residues" evidence="2">
    <location>
        <begin position="31"/>
        <end position="67"/>
    </location>
</feature>
<feature type="compositionally biased region" description="Low complexity" evidence="2">
    <location>
        <begin position="358"/>
        <end position="367"/>
    </location>
</feature>
<dbReference type="PANTHER" id="PTHR33116:SF86">
    <property type="entry name" value="REVERSE TRANSCRIPTASE DOMAIN-CONTAINING PROTEIN"/>
    <property type="match status" value="1"/>
</dbReference>
<evidence type="ECO:0000313" key="4">
    <source>
        <dbReference type="EMBL" id="KAL3695993.1"/>
    </source>
</evidence>
<keyword evidence="1" id="KW-0175">Coiled coil</keyword>
<feature type="compositionally biased region" description="Polar residues" evidence="2">
    <location>
        <begin position="242"/>
        <end position="255"/>
    </location>
</feature>
<feature type="region of interest" description="Disordered" evidence="2">
    <location>
        <begin position="168"/>
        <end position="277"/>
    </location>
</feature>
<evidence type="ECO:0000259" key="3">
    <source>
        <dbReference type="Pfam" id="PF03372"/>
    </source>
</evidence>
<dbReference type="Gene3D" id="3.60.10.10">
    <property type="entry name" value="Endonuclease/exonuclease/phosphatase"/>
    <property type="match status" value="1"/>
</dbReference>
<proteinExistence type="predicted"/>
<feature type="compositionally biased region" description="Basic and acidic residues" evidence="2">
    <location>
        <begin position="170"/>
        <end position="179"/>
    </location>
</feature>
<dbReference type="AlphaFoldDB" id="A0ABD3HX72"/>
<accession>A0ABD3HX72</accession>
<comment type="caution">
    <text evidence="4">The sequence shown here is derived from an EMBL/GenBank/DDBJ whole genome shotgun (WGS) entry which is preliminary data.</text>
</comment>
<dbReference type="PANTHER" id="PTHR33116">
    <property type="entry name" value="REVERSE TRANSCRIPTASE ZINC-BINDING DOMAIN-CONTAINING PROTEIN-RELATED-RELATED"/>
    <property type="match status" value="1"/>
</dbReference>
<feature type="region of interest" description="Disordered" evidence="2">
    <location>
        <begin position="326"/>
        <end position="381"/>
    </location>
</feature>
<evidence type="ECO:0000256" key="2">
    <source>
        <dbReference type="SAM" id="MobiDB-lite"/>
    </source>
</evidence>
<feature type="compositionally biased region" description="Basic residues" evidence="2">
    <location>
        <begin position="343"/>
        <end position="354"/>
    </location>
</feature>
<dbReference type="InterPro" id="IPR036691">
    <property type="entry name" value="Endo/exonu/phosph_ase_sf"/>
</dbReference>
<gene>
    <name evidence="4" type="ORF">R1sor_010069</name>
</gene>
<dbReference type="InterPro" id="IPR005135">
    <property type="entry name" value="Endo/exonuclease/phosphatase"/>
</dbReference>
<keyword evidence="5" id="KW-1185">Reference proteome</keyword>
<dbReference type="EMBL" id="JBJQOH010000002">
    <property type="protein sequence ID" value="KAL3695993.1"/>
    <property type="molecule type" value="Genomic_DNA"/>
</dbReference>
<reference evidence="4 5" key="1">
    <citation type="submission" date="2024-09" db="EMBL/GenBank/DDBJ databases">
        <title>Chromosome-scale assembly of Riccia sorocarpa.</title>
        <authorList>
            <person name="Paukszto L."/>
        </authorList>
    </citation>
    <scope>NUCLEOTIDE SEQUENCE [LARGE SCALE GENOMIC DNA]</scope>
    <source>
        <strain evidence="4">LP-2024</strain>
        <tissue evidence="4">Aerial parts of the thallus</tissue>
    </source>
</reference>
<feature type="region of interest" description="Disordered" evidence="2">
    <location>
        <begin position="1"/>
        <end position="85"/>
    </location>
</feature>
<dbReference type="Proteomes" id="UP001633002">
    <property type="component" value="Unassembled WGS sequence"/>
</dbReference>